<sequence length="324" mass="32762">MSTLPAGTAVHVRVPASSANLGPGFDSVGLALGVWDEVTVTVTDHGGLVVDVEGEGAADVPRDAEHLVVRSLVAGLASLDVPVPEHLHLRAVGRIPHGRGLGSSASAIVAGVAAAHALVAATGGAPYGDAVLEGDDLALDLAAVADLASRLEGHPDNATASVYGGLTVSWTADPGDPREGRTATARVAVGEGLDAVVLVPTTRLATHTARAVLPATVAHHEAAQQAGRAALLALAVTGRPELLLPATRDWLHQEQRRPAFAATMALVDDLRARGHAAVVSGAGPAVLVLTPAAATDDVTCDDPAWRRIVPGVPTTGVHARRVLA</sequence>
<dbReference type="Gene3D" id="3.30.70.890">
    <property type="entry name" value="GHMP kinase, C-terminal domain"/>
    <property type="match status" value="1"/>
</dbReference>
<evidence type="ECO:0000313" key="16">
    <source>
        <dbReference type="Proteomes" id="UP000317893"/>
    </source>
</evidence>
<dbReference type="GO" id="GO:0009088">
    <property type="term" value="P:threonine biosynthetic process"/>
    <property type="evidence" value="ECO:0007669"/>
    <property type="project" value="UniProtKB-UniRule"/>
</dbReference>
<evidence type="ECO:0000259" key="14">
    <source>
        <dbReference type="Pfam" id="PF00288"/>
    </source>
</evidence>
<dbReference type="InterPro" id="IPR036554">
    <property type="entry name" value="GHMP_kinase_C_sf"/>
</dbReference>
<feature type="binding site" evidence="13">
    <location>
        <begin position="96"/>
        <end position="106"/>
    </location>
    <ligand>
        <name>ATP</name>
        <dbReference type="ChEBI" id="CHEBI:30616"/>
    </ligand>
</feature>
<dbReference type="GO" id="GO:0005737">
    <property type="term" value="C:cytoplasm"/>
    <property type="evidence" value="ECO:0007669"/>
    <property type="project" value="UniProtKB-SubCell"/>
</dbReference>
<comment type="function">
    <text evidence="12 13">Catalyzes the ATP-dependent phosphorylation of L-homoserine to L-homoserine phosphate.</text>
</comment>
<accession>A0A542E2P9</accession>
<evidence type="ECO:0000256" key="2">
    <source>
        <dbReference type="ARBA" id="ARBA00007370"/>
    </source>
</evidence>
<dbReference type="PANTHER" id="PTHR20861:SF1">
    <property type="entry name" value="HOMOSERINE KINASE"/>
    <property type="match status" value="1"/>
</dbReference>
<dbReference type="AlphaFoldDB" id="A0A542E2P9"/>
<dbReference type="Gene3D" id="3.30.230.10">
    <property type="match status" value="1"/>
</dbReference>
<dbReference type="RefSeq" id="WP_141848949.1">
    <property type="nucleotide sequence ID" value="NZ_BAAAPR010000009.1"/>
</dbReference>
<dbReference type="SUPFAM" id="SSF55060">
    <property type="entry name" value="GHMP Kinase, C-terminal domain"/>
    <property type="match status" value="1"/>
</dbReference>
<reference evidence="15 16" key="1">
    <citation type="submission" date="2019-06" db="EMBL/GenBank/DDBJ databases">
        <title>Sequencing the genomes of 1000 actinobacteria strains.</title>
        <authorList>
            <person name="Klenk H.-P."/>
        </authorList>
    </citation>
    <scope>NUCLEOTIDE SEQUENCE [LARGE SCALE GENOMIC DNA]</scope>
    <source>
        <strain evidence="15 16">DSM 18607</strain>
    </source>
</reference>
<evidence type="ECO:0000256" key="5">
    <source>
        <dbReference type="ARBA" id="ARBA00022605"/>
    </source>
</evidence>
<dbReference type="GO" id="GO:0004413">
    <property type="term" value="F:homoserine kinase activity"/>
    <property type="evidence" value="ECO:0007669"/>
    <property type="project" value="UniProtKB-UniRule"/>
</dbReference>
<dbReference type="PRINTS" id="PR00958">
    <property type="entry name" value="HOMSERKINASE"/>
</dbReference>
<dbReference type="Proteomes" id="UP000317893">
    <property type="component" value="Unassembled WGS sequence"/>
</dbReference>
<dbReference type="InterPro" id="IPR014721">
    <property type="entry name" value="Ribsml_uS5_D2-typ_fold_subgr"/>
</dbReference>
<feature type="domain" description="GHMP kinase N-terminal" evidence="14">
    <location>
        <begin position="85"/>
        <end position="165"/>
    </location>
</feature>
<proteinExistence type="inferred from homology"/>
<dbReference type="InterPro" id="IPR000870">
    <property type="entry name" value="Homoserine_kinase"/>
</dbReference>
<evidence type="ECO:0000256" key="12">
    <source>
        <dbReference type="ARBA" id="ARBA00049954"/>
    </source>
</evidence>
<dbReference type="HAMAP" id="MF_00384">
    <property type="entry name" value="Homoser_kinase"/>
    <property type="match status" value="1"/>
</dbReference>
<evidence type="ECO:0000256" key="4">
    <source>
        <dbReference type="ARBA" id="ARBA00017858"/>
    </source>
</evidence>
<name>A0A542E2P9_9MICO</name>
<keyword evidence="13" id="KW-0963">Cytoplasm</keyword>
<evidence type="ECO:0000256" key="1">
    <source>
        <dbReference type="ARBA" id="ARBA00005015"/>
    </source>
</evidence>
<comment type="similarity">
    <text evidence="2 13">Belongs to the GHMP kinase family. Homoserine kinase subfamily.</text>
</comment>
<dbReference type="SUPFAM" id="SSF54211">
    <property type="entry name" value="Ribosomal protein S5 domain 2-like"/>
    <property type="match status" value="1"/>
</dbReference>
<evidence type="ECO:0000256" key="6">
    <source>
        <dbReference type="ARBA" id="ARBA00022679"/>
    </source>
</evidence>
<dbReference type="InterPro" id="IPR020568">
    <property type="entry name" value="Ribosomal_Su5_D2-typ_SF"/>
</dbReference>
<evidence type="ECO:0000256" key="13">
    <source>
        <dbReference type="HAMAP-Rule" id="MF_00384"/>
    </source>
</evidence>
<evidence type="ECO:0000256" key="7">
    <source>
        <dbReference type="ARBA" id="ARBA00022697"/>
    </source>
</evidence>
<evidence type="ECO:0000256" key="9">
    <source>
        <dbReference type="ARBA" id="ARBA00022777"/>
    </source>
</evidence>
<gene>
    <name evidence="13" type="primary">thrB</name>
    <name evidence="15" type="ORF">FB458_2721</name>
</gene>
<dbReference type="EC" id="2.7.1.39" evidence="3 13"/>
<evidence type="ECO:0000256" key="8">
    <source>
        <dbReference type="ARBA" id="ARBA00022741"/>
    </source>
</evidence>
<protein>
    <recommendedName>
        <fullName evidence="4 13">Homoserine kinase</fullName>
        <shortName evidence="13">HK</shortName>
        <shortName evidence="13">HSK</shortName>
        <ecNumber evidence="3 13">2.7.1.39</ecNumber>
    </recommendedName>
</protein>
<comment type="caution">
    <text evidence="15">The sequence shown here is derived from an EMBL/GenBank/DDBJ whole genome shotgun (WGS) entry which is preliminary data.</text>
</comment>
<keyword evidence="8 13" id="KW-0547">Nucleotide-binding</keyword>
<evidence type="ECO:0000313" key="15">
    <source>
        <dbReference type="EMBL" id="TQJ09608.1"/>
    </source>
</evidence>
<comment type="catalytic activity">
    <reaction evidence="11 13">
        <text>L-homoserine + ATP = O-phospho-L-homoserine + ADP + H(+)</text>
        <dbReference type="Rhea" id="RHEA:13985"/>
        <dbReference type="ChEBI" id="CHEBI:15378"/>
        <dbReference type="ChEBI" id="CHEBI:30616"/>
        <dbReference type="ChEBI" id="CHEBI:57476"/>
        <dbReference type="ChEBI" id="CHEBI:57590"/>
        <dbReference type="ChEBI" id="CHEBI:456216"/>
        <dbReference type="EC" id="2.7.1.39"/>
    </reaction>
</comment>
<comment type="subcellular location">
    <subcellularLocation>
        <location evidence="13">Cytoplasm</location>
    </subcellularLocation>
</comment>
<keyword evidence="16" id="KW-1185">Reference proteome</keyword>
<dbReference type="PROSITE" id="PS00627">
    <property type="entry name" value="GHMP_KINASES_ATP"/>
    <property type="match status" value="1"/>
</dbReference>
<dbReference type="EMBL" id="VFMN01000001">
    <property type="protein sequence ID" value="TQJ09608.1"/>
    <property type="molecule type" value="Genomic_DNA"/>
</dbReference>
<organism evidence="15 16">
    <name type="scientific">Lapillicoccus jejuensis</name>
    <dbReference type="NCBI Taxonomy" id="402171"/>
    <lineage>
        <taxon>Bacteria</taxon>
        <taxon>Bacillati</taxon>
        <taxon>Actinomycetota</taxon>
        <taxon>Actinomycetes</taxon>
        <taxon>Micrococcales</taxon>
        <taxon>Intrasporangiaceae</taxon>
        <taxon>Lapillicoccus</taxon>
    </lineage>
</organism>
<dbReference type="Pfam" id="PF00288">
    <property type="entry name" value="GHMP_kinases_N"/>
    <property type="match status" value="1"/>
</dbReference>
<dbReference type="PANTHER" id="PTHR20861">
    <property type="entry name" value="HOMOSERINE/4-DIPHOSPHOCYTIDYL-2-C-METHYL-D-ERYTHRITOL KINASE"/>
    <property type="match status" value="1"/>
</dbReference>
<dbReference type="PIRSF" id="PIRSF000676">
    <property type="entry name" value="Homoser_kin"/>
    <property type="match status" value="1"/>
</dbReference>
<dbReference type="InterPro" id="IPR006203">
    <property type="entry name" value="GHMP_knse_ATP-bd_CS"/>
</dbReference>
<dbReference type="InterPro" id="IPR006204">
    <property type="entry name" value="GHMP_kinase_N_dom"/>
</dbReference>
<keyword evidence="9 13" id="KW-0418">Kinase</keyword>
<evidence type="ECO:0000256" key="3">
    <source>
        <dbReference type="ARBA" id="ARBA00012078"/>
    </source>
</evidence>
<dbReference type="UniPathway" id="UPA00050">
    <property type="reaction ID" value="UER00064"/>
</dbReference>
<keyword evidence="6 13" id="KW-0808">Transferase</keyword>
<evidence type="ECO:0000256" key="11">
    <source>
        <dbReference type="ARBA" id="ARBA00049375"/>
    </source>
</evidence>
<keyword evidence="7 13" id="KW-0791">Threonine biosynthesis</keyword>
<comment type="pathway">
    <text evidence="1 13">Amino-acid biosynthesis; L-threonine biosynthesis; L-threonine from L-aspartate: step 4/5.</text>
</comment>
<dbReference type="OrthoDB" id="9769912at2"/>
<evidence type="ECO:0000256" key="10">
    <source>
        <dbReference type="ARBA" id="ARBA00022840"/>
    </source>
</evidence>
<keyword evidence="10 13" id="KW-0067">ATP-binding</keyword>
<dbReference type="GO" id="GO:0005524">
    <property type="term" value="F:ATP binding"/>
    <property type="evidence" value="ECO:0007669"/>
    <property type="project" value="UniProtKB-UniRule"/>
</dbReference>
<keyword evidence="5 13" id="KW-0028">Amino-acid biosynthesis</keyword>